<evidence type="ECO:0000313" key="9">
    <source>
        <dbReference type="Proteomes" id="UP000186026"/>
    </source>
</evidence>
<proteinExistence type="inferred from homology"/>
<protein>
    <submittedName>
        <fullName evidence="8">Starch-binding associating with outer membrane</fullName>
    </submittedName>
</protein>
<comment type="subcellular location">
    <subcellularLocation>
        <location evidence="1">Cell outer membrane</location>
    </subcellularLocation>
</comment>
<dbReference type="EMBL" id="FTOP01000004">
    <property type="protein sequence ID" value="SIS76351.1"/>
    <property type="molecule type" value="Genomic_DNA"/>
</dbReference>
<dbReference type="Proteomes" id="UP000186026">
    <property type="component" value="Unassembled WGS sequence"/>
</dbReference>
<keyword evidence="5" id="KW-0998">Cell outer membrane</keyword>
<sequence>MKKLFIYLTVILTISSCSDDFLDRGSLTQLAEGNFWLTEADAQLGINGVYAALQSRALYSGNLNGNAGIPQYDGLSDNVFNSFKWEGPGIFMEANVDPATPFFNSFWTANYVGIGRANAAISNISNISPDNISEESKGVLLGQAYFLRALFYMNLAVYFEEAPLILEVQTLETAYVPKNSYNEIKLAIEEDLAKAIQTLPNSYPGSQFGYATKGAALSLAARWALYNQEYQKVVEFTNETLGLGYGLHNNYGQLFTEAGELSNEIVFSIRFIIDQSNNTETFSGTFLGAPKVDDSPMANLVDDYYCIDGLPISESPLYNPQNRKENRDPRLGASIYFPGDIFLVDLNRPFIGNTPTGFGRRKYTRNQASPEGIAVFAPGGQDFYLIRYADVLLMRAEALAELGQLGEVYDLVNQVRVRAGMPVIEDVEGSGLSQGQLIDIVRHERRVELAFESLRFFDLKRWGTMQEGYARAAADPVGPFNPQYRGRRSEVFPIPQSELDANRNLVQNPVWN</sequence>
<dbReference type="STRING" id="529505.SAMN05421761_10456"/>
<keyword evidence="3" id="KW-0732">Signal</keyword>
<accession>A0A1N7LRM5</accession>
<dbReference type="PROSITE" id="PS51257">
    <property type="entry name" value="PROKAR_LIPOPROTEIN"/>
    <property type="match status" value="1"/>
</dbReference>
<dbReference type="AlphaFoldDB" id="A0A1N7LRM5"/>
<dbReference type="Gene3D" id="1.25.40.390">
    <property type="match status" value="1"/>
</dbReference>
<dbReference type="Pfam" id="PF07980">
    <property type="entry name" value="SusD_RagB"/>
    <property type="match status" value="1"/>
</dbReference>
<feature type="domain" description="RagB/SusD" evidence="6">
    <location>
        <begin position="263"/>
        <end position="511"/>
    </location>
</feature>
<reference evidence="9" key="1">
    <citation type="submission" date="2017-01" db="EMBL/GenBank/DDBJ databases">
        <authorList>
            <person name="Varghese N."/>
            <person name="Submissions S."/>
        </authorList>
    </citation>
    <scope>NUCLEOTIDE SEQUENCE [LARGE SCALE GENOMIC DNA]</scope>
    <source>
        <strain evidence="9">DSM 46698</strain>
    </source>
</reference>
<dbReference type="SUPFAM" id="SSF48452">
    <property type="entry name" value="TPR-like"/>
    <property type="match status" value="1"/>
</dbReference>
<dbReference type="GO" id="GO:0009279">
    <property type="term" value="C:cell outer membrane"/>
    <property type="evidence" value="ECO:0007669"/>
    <property type="project" value="UniProtKB-SubCell"/>
</dbReference>
<dbReference type="OrthoDB" id="621018at2"/>
<gene>
    <name evidence="8" type="ORF">SAMN05421761_10456</name>
</gene>
<dbReference type="InterPro" id="IPR012944">
    <property type="entry name" value="SusD_RagB_dom"/>
</dbReference>
<keyword evidence="9" id="KW-1185">Reference proteome</keyword>
<evidence type="ECO:0000256" key="5">
    <source>
        <dbReference type="ARBA" id="ARBA00023237"/>
    </source>
</evidence>
<dbReference type="InterPro" id="IPR033985">
    <property type="entry name" value="SusD-like_N"/>
</dbReference>
<evidence type="ECO:0000259" key="7">
    <source>
        <dbReference type="Pfam" id="PF14322"/>
    </source>
</evidence>
<dbReference type="InterPro" id="IPR011990">
    <property type="entry name" value="TPR-like_helical_dom_sf"/>
</dbReference>
<feature type="domain" description="SusD-like N-terminal" evidence="7">
    <location>
        <begin position="101"/>
        <end position="224"/>
    </location>
</feature>
<dbReference type="Pfam" id="PF14322">
    <property type="entry name" value="SusD-like_3"/>
    <property type="match status" value="1"/>
</dbReference>
<evidence type="ECO:0000256" key="2">
    <source>
        <dbReference type="ARBA" id="ARBA00006275"/>
    </source>
</evidence>
<organism evidence="8 9">
    <name type="scientific">Belliella pelovolcani</name>
    <dbReference type="NCBI Taxonomy" id="529505"/>
    <lineage>
        <taxon>Bacteria</taxon>
        <taxon>Pseudomonadati</taxon>
        <taxon>Bacteroidota</taxon>
        <taxon>Cytophagia</taxon>
        <taxon>Cytophagales</taxon>
        <taxon>Cyclobacteriaceae</taxon>
        <taxon>Belliella</taxon>
    </lineage>
</organism>
<evidence type="ECO:0000256" key="4">
    <source>
        <dbReference type="ARBA" id="ARBA00023136"/>
    </source>
</evidence>
<dbReference type="RefSeq" id="WP_076499613.1">
    <property type="nucleotide sequence ID" value="NZ_FTOP01000004.1"/>
</dbReference>
<evidence type="ECO:0000259" key="6">
    <source>
        <dbReference type="Pfam" id="PF07980"/>
    </source>
</evidence>
<evidence type="ECO:0000313" key="8">
    <source>
        <dbReference type="EMBL" id="SIS76351.1"/>
    </source>
</evidence>
<dbReference type="CDD" id="cd08977">
    <property type="entry name" value="SusD"/>
    <property type="match status" value="1"/>
</dbReference>
<name>A0A1N7LRM5_9BACT</name>
<evidence type="ECO:0000256" key="3">
    <source>
        <dbReference type="ARBA" id="ARBA00022729"/>
    </source>
</evidence>
<comment type="similarity">
    <text evidence="2">Belongs to the SusD family.</text>
</comment>
<keyword evidence="4" id="KW-0472">Membrane</keyword>
<evidence type="ECO:0000256" key="1">
    <source>
        <dbReference type="ARBA" id="ARBA00004442"/>
    </source>
</evidence>